<protein>
    <submittedName>
        <fullName evidence="1">Uncharacterized protein</fullName>
    </submittedName>
</protein>
<name>A0A409XRD5_PSICY</name>
<organism evidence="1 2">
    <name type="scientific">Psilocybe cyanescens</name>
    <dbReference type="NCBI Taxonomy" id="93625"/>
    <lineage>
        <taxon>Eukaryota</taxon>
        <taxon>Fungi</taxon>
        <taxon>Dikarya</taxon>
        <taxon>Basidiomycota</taxon>
        <taxon>Agaricomycotina</taxon>
        <taxon>Agaricomycetes</taxon>
        <taxon>Agaricomycetidae</taxon>
        <taxon>Agaricales</taxon>
        <taxon>Agaricineae</taxon>
        <taxon>Strophariaceae</taxon>
        <taxon>Psilocybe</taxon>
    </lineage>
</organism>
<gene>
    <name evidence="1" type="ORF">CVT25_013912</name>
</gene>
<dbReference type="AlphaFoldDB" id="A0A409XRD5"/>
<proteinExistence type="predicted"/>
<evidence type="ECO:0000313" key="1">
    <source>
        <dbReference type="EMBL" id="PPQ93373.1"/>
    </source>
</evidence>
<reference evidence="1 2" key="1">
    <citation type="journal article" date="2018" name="Evol. Lett.">
        <title>Horizontal gene cluster transfer increased hallucinogenic mushroom diversity.</title>
        <authorList>
            <person name="Reynolds H.T."/>
            <person name="Vijayakumar V."/>
            <person name="Gluck-Thaler E."/>
            <person name="Korotkin H.B."/>
            <person name="Matheny P.B."/>
            <person name="Slot J.C."/>
        </authorList>
    </citation>
    <scope>NUCLEOTIDE SEQUENCE [LARGE SCALE GENOMIC DNA]</scope>
    <source>
        <strain evidence="1 2">2631</strain>
    </source>
</reference>
<dbReference type="Proteomes" id="UP000283269">
    <property type="component" value="Unassembled WGS sequence"/>
</dbReference>
<evidence type="ECO:0000313" key="2">
    <source>
        <dbReference type="Proteomes" id="UP000283269"/>
    </source>
</evidence>
<sequence>MPGHIRSLRNTPTAYIPLIRAPTAHLPQLDLVDMICALVDADRRWDLHGGSDPSHLLPPAPPYANAAADVSLSDAEELMPAGCSTCTSASPVPNTLIASRDSQISV</sequence>
<accession>A0A409XRD5</accession>
<keyword evidence="2" id="KW-1185">Reference proteome</keyword>
<dbReference type="EMBL" id="NHYD01000777">
    <property type="protein sequence ID" value="PPQ93373.1"/>
    <property type="molecule type" value="Genomic_DNA"/>
</dbReference>
<dbReference type="InParanoid" id="A0A409XRD5"/>
<comment type="caution">
    <text evidence="1">The sequence shown here is derived from an EMBL/GenBank/DDBJ whole genome shotgun (WGS) entry which is preliminary data.</text>
</comment>